<organism evidence="2 3">
    <name type="scientific">Fuerstiella marisgermanici</name>
    <dbReference type="NCBI Taxonomy" id="1891926"/>
    <lineage>
        <taxon>Bacteria</taxon>
        <taxon>Pseudomonadati</taxon>
        <taxon>Planctomycetota</taxon>
        <taxon>Planctomycetia</taxon>
        <taxon>Planctomycetales</taxon>
        <taxon>Planctomycetaceae</taxon>
        <taxon>Fuerstiella</taxon>
    </lineage>
</organism>
<dbReference type="Gene3D" id="1.10.510.10">
    <property type="entry name" value="Transferase(Phosphotransferase) domain 1"/>
    <property type="match status" value="1"/>
</dbReference>
<dbReference type="InterPro" id="IPR045544">
    <property type="entry name" value="TCAD9"/>
</dbReference>
<dbReference type="EMBL" id="CP017641">
    <property type="protein sequence ID" value="APZ94397.1"/>
    <property type="molecule type" value="Genomic_DNA"/>
</dbReference>
<dbReference type="SUPFAM" id="SSF56112">
    <property type="entry name" value="Protein kinase-like (PK-like)"/>
    <property type="match status" value="1"/>
</dbReference>
<protein>
    <recommendedName>
        <fullName evidence="1">Ternary complex associated domain-containing protein</fullName>
    </recommendedName>
</protein>
<sequence length="423" mass="48016">MKDIEFDVLSSDAEKSVRQSASALLDQLTGNGTSDDNLRKLIWPTIEGVDKNDVVLRLVPLNRLGADEGKSSASVFVAYFRPSGERWPSHPLIVKFAKPTRERDSCHKEYDDYQSVSNYIALSPCGFATPLVCHKHGDSQPFTVLWSPFASAGGIWGVEAYQQTLNLRIDDVWKGLTNNSKAVDEISNALDKAFDYLWPLHHRGGTAGPSLKSVFGEYNRYLRKIDTADWSNHWRSCWGDATVKTTQMFGIDWPNPFRVLKRISAIEIRMYCGGVHGDLHPKNIVFAQDGPRIIDFGWADGDAHIAKDFVLMECNLRYVTLASAMPYSEILKLSDWLGFDDHEPEFETEGLRHRVQLISQVRSRAKKAFPTDTNWDNEYIIPMFIVAMGLLKHSDDFYSHISTQLHVLQLARYISEKVLPHHE</sequence>
<proteinExistence type="predicted"/>
<feature type="domain" description="Ternary complex associated" evidence="1">
    <location>
        <begin position="246"/>
        <end position="391"/>
    </location>
</feature>
<dbReference type="AlphaFoldDB" id="A0A1P8WK04"/>
<dbReference type="RefSeq" id="WP_145944273.1">
    <property type="nucleotide sequence ID" value="NZ_CP017641.1"/>
</dbReference>
<dbReference type="OrthoDB" id="179763at2"/>
<dbReference type="STRING" id="1891926.Fuma_04029"/>
<reference evidence="2 3" key="1">
    <citation type="journal article" date="2016" name="Front. Microbiol.">
        <title>Fuerstia marisgermanicae gen. nov., sp. nov., an Unusual Member of the Phylum Planctomycetes from the German Wadden Sea.</title>
        <authorList>
            <person name="Kohn T."/>
            <person name="Heuer A."/>
            <person name="Jogler M."/>
            <person name="Vollmers J."/>
            <person name="Boedeker C."/>
            <person name="Bunk B."/>
            <person name="Rast P."/>
            <person name="Borchert D."/>
            <person name="Glockner I."/>
            <person name="Freese H.M."/>
            <person name="Klenk H.P."/>
            <person name="Overmann J."/>
            <person name="Kaster A.K."/>
            <person name="Rohde M."/>
            <person name="Wiegand S."/>
            <person name="Jogler C."/>
        </authorList>
    </citation>
    <scope>NUCLEOTIDE SEQUENCE [LARGE SCALE GENOMIC DNA]</scope>
    <source>
        <strain evidence="2 3">NH11</strain>
    </source>
</reference>
<evidence type="ECO:0000313" key="3">
    <source>
        <dbReference type="Proteomes" id="UP000187735"/>
    </source>
</evidence>
<dbReference type="Pfam" id="PF19974">
    <property type="entry name" value="TCAD9"/>
    <property type="match status" value="1"/>
</dbReference>
<dbReference type="Proteomes" id="UP000187735">
    <property type="component" value="Chromosome"/>
</dbReference>
<dbReference type="KEGG" id="fmr:Fuma_04029"/>
<keyword evidence="3" id="KW-1185">Reference proteome</keyword>
<accession>A0A1P8WK04</accession>
<evidence type="ECO:0000313" key="2">
    <source>
        <dbReference type="EMBL" id="APZ94397.1"/>
    </source>
</evidence>
<gene>
    <name evidence="2" type="ORF">Fuma_04029</name>
</gene>
<evidence type="ECO:0000259" key="1">
    <source>
        <dbReference type="Pfam" id="PF19974"/>
    </source>
</evidence>
<dbReference type="InterPro" id="IPR011009">
    <property type="entry name" value="Kinase-like_dom_sf"/>
</dbReference>
<name>A0A1P8WK04_9PLAN</name>